<dbReference type="InterPro" id="IPR004464">
    <property type="entry name" value="FBPase_class-2/SBPase"/>
</dbReference>
<feature type="binding site" evidence="9">
    <location>
        <position position="76"/>
    </location>
    <ligand>
        <name>Mn(2+)</name>
        <dbReference type="ChEBI" id="CHEBI:29035"/>
        <label>1</label>
    </ligand>
</feature>
<dbReference type="SUPFAM" id="SSF56655">
    <property type="entry name" value="Carbohydrate phosphatase"/>
    <property type="match status" value="1"/>
</dbReference>
<comment type="cofactor">
    <cofactor evidence="9">
        <name>Mn(2+)</name>
        <dbReference type="ChEBI" id="CHEBI:29035"/>
    </cofactor>
</comment>
<feature type="binding site" evidence="10">
    <location>
        <position position="163"/>
    </location>
    <ligand>
        <name>substrate</name>
    </ligand>
</feature>
<dbReference type="CDD" id="cd01516">
    <property type="entry name" value="FBPase_glpX"/>
    <property type="match status" value="1"/>
</dbReference>
<accession>H5X7I5</accession>
<dbReference type="GO" id="GO:0005829">
    <property type="term" value="C:cytosol"/>
    <property type="evidence" value="ECO:0007669"/>
    <property type="project" value="TreeGrafter"/>
</dbReference>
<dbReference type="HOGENOM" id="CLU_054938_0_0_11"/>
<dbReference type="PANTHER" id="PTHR30447:SF0">
    <property type="entry name" value="FRUCTOSE-1,6-BISPHOSPHATASE 1 CLASS 2-RELATED"/>
    <property type="match status" value="1"/>
</dbReference>
<evidence type="ECO:0000256" key="8">
    <source>
        <dbReference type="PIRNR" id="PIRNR004532"/>
    </source>
</evidence>
<feature type="binding site" evidence="10">
    <location>
        <begin position="208"/>
        <end position="210"/>
    </location>
    <ligand>
        <name>substrate</name>
    </ligand>
</feature>
<evidence type="ECO:0000313" key="13">
    <source>
        <dbReference type="Proteomes" id="UP000004926"/>
    </source>
</evidence>
<dbReference type="Pfam" id="PF03320">
    <property type="entry name" value="FBPase_glpX"/>
    <property type="match status" value="1"/>
</dbReference>
<evidence type="ECO:0000256" key="11">
    <source>
        <dbReference type="SAM" id="MobiDB-lite"/>
    </source>
</evidence>
<dbReference type="eggNOG" id="COG1494">
    <property type="taxonomic scope" value="Bacteria"/>
</dbReference>
<dbReference type="GO" id="GO:0006094">
    <property type="term" value="P:gluconeogenesis"/>
    <property type="evidence" value="ECO:0007669"/>
    <property type="project" value="UniProtKB-UniPathway"/>
</dbReference>
<feature type="binding site" evidence="10">
    <location>
        <position position="254"/>
    </location>
    <ligand>
        <name>substrate</name>
    </ligand>
</feature>
<comment type="pathway">
    <text evidence="2">Carbohydrate biosynthesis; gluconeogenesis.</text>
</comment>
<dbReference type="GO" id="GO:0030388">
    <property type="term" value="P:fructose 1,6-bisphosphate metabolic process"/>
    <property type="evidence" value="ECO:0007669"/>
    <property type="project" value="TreeGrafter"/>
</dbReference>
<dbReference type="NCBIfam" id="TIGR00330">
    <property type="entry name" value="glpX"/>
    <property type="match status" value="1"/>
</dbReference>
<evidence type="ECO:0000256" key="2">
    <source>
        <dbReference type="ARBA" id="ARBA00004742"/>
    </source>
</evidence>
<evidence type="ECO:0000256" key="9">
    <source>
        <dbReference type="PIRSR" id="PIRSR004532-1"/>
    </source>
</evidence>
<name>H5X7I5_9PSEU</name>
<organism evidence="12 13">
    <name type="scientific">Saccharomonospora marina XMU15</name>
    <dbReference type="NCBI Taxonomy" id="882083"/>
    <lineage>
        <taxon>Bacteria</taxon>
        <taxon>Bacillati</taxon>
        <taxon>Actinomycetota</taxon>
        <taxon>Actinomycetes</taxon>
        <taxon>Pseudonocardiales</taxon>
        <taxon>Pseudonocardiaceae</taxon>
        <taxon>Saccharomonospora</taxon>
    </lineage>
</organism>
<proteinExistence type="inferred from homology"/>
<keyword evidence="6 9" id="KW-0464">Manganese</keyword>
<feature type="region of interest" description="Disordered" evidence="11">
    <location>
        <begin position="18"/>
        <end position="43"/>
    </location>
</feature>
<reference evidence="12 13" key="1">
    <citation type="journal article" date="2012" name="Stand. Genomic Sci.">
        <title>Genome sequence of the ocean sediment bacterium Saccharomonospora marina type strain (XMU15(T)).</title>
        <authorList>
            <person name="Klenk H.P."/>
            <person name="Lu M."/>
            <person name="Lucas S."/>
            <person name="Lapidus A."/>
            <person name="Copeland A."/>
            <person name="Pitluck S."/>
            <person name="Goodwin L.A."/>
            <person name="Han C."/>
            <person name="Tapia R."/>
            <person name="Brambilla E.M."/>
            <person name="Potter G."/>
            <person name="Land M."/>
            <person name="Ivanova N."/>
            <person name="Rohde M."/>
            <person name="Goker M."/>
            <person name="Detter J.C."/>
            <person name="Li W.J."/>
            <person name="Kyrpides N.C."/>
            <person name="Woyke T."/>
        </authorList>
    </citation>
    <scope>NUCLEOTIDE SEQUENCE [LARGE SCALE GENOMIC DNA]</scope>
    <source>
        <strain evidence="12 13">XMU15</strain>
    </source>
</reference>
<dbReference type="Gene3D" id="3.30.540.10">
    <property type="entry name" value="Fructose-1,6-Bisphosphatase, subunit A, domain 1"/>
    <property type="match status" value="1"/>
</dbReference>
<keyword evidence="5" id="KW-0378">Hydrolase</keyword>
<keyword evidence="4 9" id="KW-0479">Metal-binding</keyword>
<dbReference type="GO" id="GO:0006071">
    <property type="term" value="P:glycerol metabolic process"/>
    <property type="evidence" value="ECO:0007669"/>
    <property type="project" value="InterPro"/>
</dbReference>
<feature type="binding site" evidence="9">
    <location>
        <position position="131"/>
    </location>
    <ligand>
        <name>Mn(2+)</name>
        <dbReference type="ChEBI" id="CHEBI:29035"/>
        <label>2</label>
    </ligand>
</feature>
<evidence type="ECO:0000256" key="3">
    <source>
        <dbReference type="ARBA" id="ARBA00008989"/>
    </source>
</evidence>
<feature type="binding site" evidence="9">
    <location>
        <position position="100"/>
    </location>
    <ligand>
        <name>Mn(2+)</name>
        <dbReference type="ChEBI" id="CHEBI:29035"/>
        <label>1</label>
    </ligand>
</feature>
<evidence type="ECO:0000256" key="4">
    <source>
        <dbReference type="ARBA" id="ARBA00022723"/>
    </source>
</evidence>
<evidence type="ECO:0000256" key="6">
    <source>
        <dbReference type="ARBA" id="ARBA00023211"/>
    </source>
</evidence>
<dbReference type="UniPathway" id="UPA00138"/>
<keyword evidence="13" id="KW-1185">Reference proteome</keyword>
<feature type="binding site" evidence="9">
    <location>
        <position position="257"/>
    </location>
    <ligand>
        <name>Mn(2+)</name>
        <dbReference type="ChEBI" id="CHEBI:29035"/>
        <label>2</label>
    </ligand>
</feature>
<feature type="binding site" evidence="10">
    <location>
        <begin position="131"/>
        <end position="133"/>
    </location>
    <ligand>
        <name>substrate</name>
    </ligand>
</feature>
<dbReference type="GO" id="GO:0042132">
    <property type="term" value="F:fructose 1,6-bisphosphate 1-phosphatase activity"/>
    <property type="evidence" value="ECO:0007669"/>
    <property type="project" value="UniProtKB-EC"/>
</dbReference>
<evidence type="ECO:0000313" key="12">
    <source>
        <dbReference type="EMBL" id="EHR50205.1"/>
    </source>
</evidence>
<feature type="binding site" evidence="10">
    <location>
        <begin position="230"/>
        <end position="232"/>
    </location>
    <ligand>
        <name>substrate</name>
    </ligand>
</feature>
<evidence type="ECO:0000256" key="1">
    <source>
        <dbReference type="ARBA" id="ARBA00001273"/>
    </source>
</evidence>
<comment type="similarity">
    <text evidence="3 8">Belongs to the FBPase class 2 family.</text>
</comment>
<dbReference type="PANTHER" id="PTHR30447">
    <property type="entry name" value="FRUCTOSE-1,6-BISPHOSPHATASE CLASS 2"/>
    <property type="match status" value="1"/>
</dbReference>
<comment type="catalytic activity">
    <reaction evidence="1">
        <text>beta-D-fructose 1,6-bisphosphate + H2O = beta-D-fructose 6-phosphate + phosphate</text>
        <dbReference type="Rhea" id="RHEA:11064"/>
        <dbReference type="ChEBI" id="CHEBI:15377"/>
        <dbReference type="ChEBI" id="CHEBI:32966"/>
        <dbReference type="ChEBI" id="CHEBI:43474"/>
        <dbReference type="ChEBI" id="CHEBI:57634"/>
        <dbReference type="EC" id="3.1.3.11"/>
    </reaction>
</comment>
<dbReference type="Gene3D" id="3.40.190.90">
    <property type="match status" value="1"/>
</dbReference>
<dbReference type="GO" id="GO:0046872">
    <property type="term" value="F:metal ion binding"/>
    <property type="evidence" value="ECO:0007669"/>
    <property type="project" value="UniProtKB-KW"/>
</dbReference>
<evidence type="ECO:0000256" key="5">
    <source>
        <dbReference type="ARBA" id="ARBA00022801"/>
    </source>
</evidence>
<dbReference type="AlphaFoldDB" id="H5X7I5"/>
<keyword evidence="7 8" id="KW-0119">Carbohydrate metabolism</keyword>
<protein>
    <recommendedName>
        <fullName evidence="8">Fructose-1,6-bisphosphatase</fullName>
    </recommendedName>
</protein>
<dbReference type="EMBL" id="CM001439">
    <property type="protein sequence ID" value="EHR50205.1"/>
    <property type="molecule type" value="Genomic_DNA"/>
</dbReference>
<feature type="binding site" evidence="9">
    <location>
        <position position="128"/>
    </location>
    <ligand>
        <name>Mn(2+)</name>
        <dbReference type="ChEBI" id="CHEBI:29035"/>
        <label>2</label>
    </ligand>
</feature>
<dbReference type="PIRSF" id="PIRSF004532">
    <property type="entry name" value="GlpX"/>
    <property type="match status" value="1"/>
</dbReference>
<sequence>MAIRLPRAFHPWGELTGARRSYGAGTASPQKEGLVTDSPARQAPDRNLALDLVRVTEAAAMSAGRWVGRGDKTGADRAAVDAMRAMTDTLPISGVVVIGEGEKDEAPMLHNGERIGTPNAAPFDVAVDPIDGTTLTAKGMGNAISVLAVSPAGTMYDPSAVFYMDKLVTGPEAADTVDIEAPVAHNVRAVAKAKGSEPEDVTVCMLDRPRHSRLAEDVRATGARIRLVSDGDVAGAVMAAREGTGIDLLLGIGGTPEGVIAACALKCLGGVIQARLSPRDEEERERALSAGHDLDRVLTTNDLVAGEDAFFVATGVTDGQLLRGVRYERQAATTESLVMRARSGTVRLVISEHKLDRLGTYSVVDYHHHLDERKISA</sequence>
<evidence type="ECO:0000256" key="10">
    <source>
        <dbReference type="PIRSR" id="PIRSR004532-2"/>
    </source>
</evidence>
<evidence type="ECO:0000256" key="7">
    <source>
        <dbReference type="ARBA" id="ARBA00023277"/>
    </source>
</evidence>
<gene>
    <name evidence="12" type="ORF">SacmaDRAFT_1946</name>
</gene>
<dbReference type="Proteomes" id="UP000004926">
    <property type="component" value="Chromosome"/>
</dbReference>
<dbReference type="FunFam" id="3.40.190.90:FF:000001">
    <property type="entry name" value="Fructose-1,6-bisphosphatase"/>
    <property type="match status" value="1"/>
</dbReference>
<dbReference type="STRING" id="882083.SacmaDRAFT_1946"/>